<evidence type="ECO:0000259" key="1">
    <source>
        <dbReference type="Pfam" id="PF05225"/>
    </source>
</evidence>
<sequence>IGEAIKSIKDDKMTINEASAKCNVPISTLYNRLSGHSSNPRGGTTILSKQSHLVYVIKTMQDYNHPVSNSNVRTIARWCTTELKKDIPDHDPGKDWFYGFMRRWSSE</sequence>
<dbReference type="Pfam" id="PF05225">
    <property type="entry name" value="HTH_psq"/>
    <property type="match status" value="1"/>
</dbReference>
<dbReference type="InterPro" id="IPR007889">
    <property type="entry name" value="HTH_Psq"/>
</dbReference>
<accession>A0A8S2ZYM4</accession>
<dbReference type="AlphaFoldDB" id="A0A8S2ZYM4"/>
<evidence type="ECO:0000313" key="2">
    <source>
        <dbReference type="EMBL" id="CAF4667304.1"/>
    </source>
</evidence>
<name>A0A8S2ZYM4_9BILA</name>
<evidence type="ECO:0000313" key="3">
    <source>
        <dbReference type="Proteomes" id="UP000681722"/>
    </source>
</evidence>
<gene>
    <name evidence="2" type="ORF">SRO942_LOCUS50789</name>
</gene>
<organism evidence="2 3">
    <name type="scientific">Didymodactylos carnosus</name>
    <dbReference type="NCBI Taxonomy" id="1234261"/>
    <lineage>
        <taxon>Eukaryota</taxon>
        <taxon>Metazoa</taxon>
        <taxon>Spiralia</taxon>
        <taxon>Gnathifera</taxon>
        <taxon>Rotifera</taxon>
        <taxon>Eurotatoria</taxon>
        <taxon>Bdelloidea</taxon>
        <taxon>Philodinida</taxon>
        <taxon>Philodinidae</taxon>
        <taxon>Didymodactylos</taxon>
    </lineage>
</organism>
<feature type="domain" description="HTH psq-type" evidence="1">
    <location>
        <begin position="3"/>
        <end position="37"/>
    </location>
</feature>
<reference evidence="2" key="1">
    <citation type="submission" date="2021-02" db="EMBL/GenBank/DDBJ databases">
        <authorList>
            <person name="Nowell W R."/>
        </authorList>
    </citation>
    <scope>NUCLEOTIDE SEQUENCE</scope>
</reference>
<comment type="caution">
    <text evidence="2">The sequence shown here is derived from an EMBL/GenBank/DDBJ whole genome shotgun (WGS) entry which is preliminary data.</text>
</comment>
<protein>
    <recommendedName>
        <fullName evidence="1">HTH psq-type domain-containing protein</fullName>
    </recommendedName>
</protein>
<feature type="non-terminal residue" evidence="2">
    <location>
        <position position="1"/>
    </location>
</feature>
<dbReference type="GO" id="GO:0003677">
    <property type="term" value="F:DNA binding"/>
    <property type="evidence" value="ECO:0007669"/>
    <property type="project" value="InterPro"/>
</dbReference>
<dbReference type="InterPro" id="IPR009057">
    <property type="entry name" value="Homeodomain-like_sf"/>
</dbReference>
<dbReference type="EMBL" id="CAJOBC010148532">
    <property type="protein sequence ID" value="CAF4667304.1"/>
    <property type="molecule type" value="Genomic_DNA"/>
</dbReference>
<dbReference type="Proteomes" id="UP000681722">
    <property type="component" value="Unassembled WGS sequence"/>
</dbReference>
<dbReference type="Gene3D" id="1.10.10.60">
    <property type="entry name" value="Homeodomain-like"/>
    <property type="match status" value="1"/>
</dbReference>
<proteinExistence type="predicted"/>
<dbReference type="SUPFAM" id="SSF46689">
    <property type="entry name" value="Homeodomain-like"/>
    <property type="match status" value="1"/>
</dbReference>